<evidence type="ECO:0000313" key="2">
    <source>
        <dbReference type="Proteomes" id="UP000054549"/>
    </source>
</evidence>
<name>A0A0C2SP06_AMAMK</name>
<sequence>MESGGIWQLSGVEFGYPCRGYRNSYPDGALAGGLLTFSASAPSRDTSTSLAPFAQEWLYINMIVDQIKDVCPQLHTFSHVAHQGLSRLAINLELVSGKTDLALSWMLQAFAFSPFVGPTLMIHRIGTIKTFQPSLRASKSSNYCSIIVDDRRPSG</sequence>
<evidence type="ECO:0000313" key="1">
    <source>
        <dbReference type="EMBL" id="KIL64970.1"/>
    </source>
</evidence>
<dbReference type="InParanoid" id="A0A0C2SP06"/>
<dbReference type="HOGENOM" id="CLU_1699656_0_0_1"/>
<accession>A0A0C2SP06</accession>
<dbReference type="Proteomes" id="UP000054549">
    <property type="component" value="Unassembled WGS sequence"/>
</dbReference>
<feature type="non-terminal residue" evidence="1">
    <location>
        <position position="155"/>
    </location>
</feature>
<gene>
    <name evidence="1" type="ORF">M378DRAFT_162541</name>
</gene>
<keyword evidence="2" id="KW-1185">Reference proteome</keyword>
<proteinExistence type="predicted"/>
<protein>
    <submittedName>
        <fullName evidence="1">Uncharacterized protein</fullName>
    </submittedName>
</protein>
<organism evidence="1 2">
    <name type="scientific">Amanita muscaria (strain Koide BX008)</name>
    <dbReference type="NCBI Taxonomy" id="946122"/>
    <lineage>
        <taxon>Eukaryota</taxon>
        <taxon>Fungi</taxon>
        <taxon>Dikarya</taxon>
        <taxon>Basidiomycota</taxon>
        <taxon>Agaricomycotina</taxon>
        <taxon>Agaricomycetes</taxon>
        <taxon>Agaricomycetidae</taxon>
        <taxon>Agaricales</taxon>
        <taxon>Pluteineae</taxon>
        <taxon>Amanitaceae</taxon>
        <taxon>Amanita</taxon>
    </lineage>
</organism>
<dbReference type="EMBL" id="KN818245">
    <property type="protein sequence ID" value="KIL64970.1"/>
    <property type="molecule type" value="Genomic_DNA"/>
</dbReference>
<dbReference type="AlphaFoldDB" id="A0A0C2SP06"/>
<reference evidence="1 2" key="1">
    <citation type="submission" date="2014-04" db="EMBL/GenBank/DDBJ databases">
        <title>Evolutionary Origins and Diversification of the Mycorrhizal Mutualists.</title>
        <authorList>
            <consortium name="DOE Joint Genome Institute"/>
            <consortium name="Mycorrhizal Genomics Consortium"/>
            <person name="Kohler A."/>
            <person name="Kuo A."/>
            <person name="Nagy L.G."/>
            <person name="Floudas D."/>
            <person name="Copeland A."/>
            <person name="Barry K.W."/>
            <person name="Cichocki N."/>
            <person name="Veneault-Fourrey C."/>
            <person name="LaButti K."/>
            <person name="Lindquist E.A."/>
            <person name="Lipzen A."/>
            <person name="Lundell T."/>
            <person name="Morin E."/>
            <person name="Murat C."/>
            <person name="Riley R."/>
            <person name="Ohm R."/>
            <person name="Sun H."/>
            <person name="Tunlid A."/>
            <person name="Henrissat B."/>
            <person name="Grigoriev I.V."/>
            <person name="Hibbett D.S."/>
            <person name="Martin F."/>
        </authorList>
    </citation>
    <scope>NUCLEOTIDE SEQUENCE [LARGE SCALE GENOMIC DNA]</scope>
    <source>
        <strain evidence="1 2">Koide BX008</strain>
    </source>
</reference>